<dbReference type="CDD" id="cd00077">
    <property type="entry name" value="HDc"/>
    <property type="match status" value="1"/>
</dbReference>
<sequence>MTTSTHSIDYDIKKAADQYAERIFCQSDDKCEIVSMLKADAQKRVYHDMVNYPDEFKDKPKLLHVEPWDGKKPSGPRDFLSKKTVVLPSLPQILIQIKRVINDPKSTADDLVAIINKDPKLVASVLRLANSEAFNLSATIDTPSKAVALLGVQKAGLLALGTVSFSMFKKSKIAVLELEKFWKHSIACGIIAQEIARTANLGDPEPFFVSGLLHDIGVHVIFESERSLAVELIRIANEKQISFYDAEVEVLGFNHAVLGGILSQDWELPPNLVKAAAGHHDPETIKIDIEAAVIHVADYFASALGYELGLSLVIGSLDKNALKTIGITPSQFTELIPKLRVLIDETFKTLNQD</sequence>
<accession>A0A1X7CW13</accession>
<gene>
    <name evidence="2" type="ORF">SAMN06295933_1313</name>
</gene>
<evidence type="ECO:0000313" key="2">
    <source>
        <dbReference type="EMBL" id="SMF03867.1"/>
    </source>
</evidence>
<name>A0A1X7CW13_9BACT</name>
<dbReference type="InterPro" id="IPR003607">
    <property type="entry name" value="HD/PDEase_dom"/>
</dbReference>
<dbReference type="STRING" id="1519643.SAMN06295933_1313"/>
<dbReference type="Proteomes" id="UP000192906">
    <property type="component" value="Unassembled WGS sequence"/>
</dbReference>
<dbReference type="Gene3D" id="1.10.3210.10">
    <property type="entry name" value="Hypothetical protein af1432"/>
    <property type="match status" value="1"/>
</dbReference>
<organism evidence="2 3">
    <name type="scientific">Desulfovibrio gilichinskyi</name>
    <dbReference type="NCBI Taxonomy" id="1519643"/>
    <lineage>
        <taxon>Bacteria</taxon>
        <taxon>Pseudomonadati</taxon>
        <taxon>Thermodesulfobacteriota</taxon>
        <taxon>Desulfovibrionia</taxon>
        <taxon>Desulfovibrionales</taxon>
        <taxon>Desulfovibrionaceae</taxon>
        <taxon>Desulfovibrio</taxon>
    </lineage>
</organism>
<protein>
    <submittedName>
        <fullName evidence="2">HD-like signal output (HDOD) domain, no enzymatic activity</fullName>
    </submittedName>
</protein>
<dbReference type="EMBL" id="FWZU01000002">
    <property type="protein sequence ID" value="SMF03867.1"/>
    <property type="molecule type" value="Genomic_DNA"/>
</dbReference>
<dbReference type="InterPro" id="IPR052340">
    <property type="entry name" value="RNase_Y/CdgJ"/>
</dbReference>
<dbReference type="RefSeq" id="WP_085100087.1">
    <property type="nucleotide sequence ID" value="NZ_FWZU01000002.1"/>
</dbReference>
<keyword evidence="3" id="KW-1185">Reference proteome</keyword>
<dbReference type="PANTHER" id="PTHR33525">
    <property type="match status" value="1"/>
</dbReference>
<dbReference type="PANTHER" id="PTHR33525:SF3">
    <property type="entry name" value="RIBONUCLEASE Y"/>
    <property type="match status" value="1"/>
</dbReference>
<evidence type="ECO:0000259" key="1">
    <source>
        <dbReference type="PROSITE" id="PS51833"/>
    </source>
</evidence>
<proteinExistence type="predicted"/>
<dbReference type="SUPFAM" id="SSF109604">
    <property type="entry name" value="HD-domain/PDEase-like"/>
    <property type="match status" value="1"/>
</dbReference>
<evidence type="ECO:0000313" key="3">
    <source>
        <dbReference type="Proteomes" id="UP000192906"/>
    </source>
</evidence>
<dbReference type="OrthoDB" id="9803649at2"/>
<reference evidence="3" key="1">
    <citation type="submission" date="2017-04" db="EMBL/GenBank/DDBJ databases">
        <authorList>
            <person name="Varghese N."/>
            <person name="Submissions S."/>
        </authorList>
    </citation>
    <scope>NUCLEOTIDE SEQUENCE [LARGE SCALE GENOMIC DNA]</scope>
    <source>
        <strain evidence="3">K3S</strain>
    </source>
</reference>
<dbReference type="Pfam" id="PF08668">
    <property type="entry name" value="HDOD"/>
    <property type="match status" value="1"/>
</dbReference>
<dbReference type="InterPro" id="IPR013976">
    <property type="entry name" value="HDOD"/>
</dbReference>
<dbReference type="AlphaFoldDB" id="A0A1X7CW13"/>
<dbReference type="PROSITE" id="PS51833">
    <property type="entry name" value="HDOD"/>
    <property type="match status" value="1"/>
</dbReference>
<feature type="domain" description="HDOD" evidence="1">
    <location>
        <begin position="87"/>
        <end position="282"/>
    </location>
</feature>